<keyword evidence="1" id="KW-0433">Leucine-rich repeat</keyword>
<accession>A0A1B6HK62</accession>
<dbReference type="AlphaFoldDB" id="A0A1B6HK62"/>
<evidence type="ECO:0000313" key="3">
    <source>
        <dbReference type="EMBL" id="JAS75068.1"/>
    </source>
</evidence>
<organism evidence="3">
    <name type="scientific">Homalodisca liturata</name>
    <dbReference type="NCBI Taxonomy" id="320908"/>
    <lineage>
        <taxon>Eukaryota</taxon>
        <taxon>Metazoa</taxon>
        <taxon>Ecdysozoa</taxon>
        <taxon>Arthropoda</taxon>
        <taxon>Hexapoda</taxon>
        <taxon>Insecta</taxon>
        <taxon>Pterygota</taxon>
        <taxon>Neoptera</taxon>
        <taxon>Paraneoptera</taxon>
        <taxon>Hemiptera</taxon>
        <taxon>Auchenorrhyncha</taxon>
        <taxon>Membracoidea</taxon>
        <taxon>Cicadellidae</taxon>
        <taxon>Cicadellinae</taxon>
        <taxon>Proconiini</taxon>
        <taxon>Homalodisca</taxon>
    </lineage>
</organism>
<dbReference type="InterPro" id="IPR032675">
    <property type="entry name" value="LRR_dom_sf"/>
</dbReference>
<sequence>MAVEGEVSVRKKREQESLWICFSMSEQLQSVFRDYKLLKSLMVIGQDVASLAGIGQLKYLEELWLVDAGLHQQNALYINECPSLTRLYLYGNELTAIPVLDQLGKLTHLWLSDNRIQTLQNLNCLKTVKNLYLGNNKISNIDIKPKQILKIEVINLSGNPLHTFNFCWKGSGEVDNSEEPQNVNPVGPLVPGHSCYSAGPLPSARYTLHARPGLPGYG</sequence>
<dbReference type="EMBL" id="GECU01032638">
    <property type="protein sequence ID" value="JAS75068.1"/>
    <property type="molecule type" value="Transcribed_RNA"/>
</dbReference>
<protein>
    <recommendedName>
        <fullName evidence="4">Dynein assembly factor 1, axonemal homolog</fullName>
    </recommendedName>
</protein>
<dbReference type="PANTHER" id="PTHR46652:SF3">
    <property type="entry name" value="LEUCINE-RICH REPEAT-CONTAINING PROTEIN 9"/>
    <property type="match status" value="1"/>
</dbReference>
<dbReference type="InterPro" id="IPR001611">
    <property type="entry name" value="Leu-rich_rpt"/>
</dbReference>
<dbReference type="InterPro" id="IPR050836">
    <property type="entry name" value="SDS22/Internalin_LRR"/>
</dbReference>
<evidence type="ECO:0000256" key="2">
    <source>
        <dbReference type="ARBA" id="ARBA00022737"/>
    </source>
</evidence>
<reference evidence="3" key="1">
    <citation type="submission" date="2015-11" db="EMBL/GenBank/DDBJ databases">
        <title>De novo transcriptome assembly of four potential Pierce s Disease insect vectors from Arizona vineyards.</title>
        <authorList>
            <person name="Tassone E.E."/>
        </authorList>
    </citation>
    <scope>NUCLEOTIDE SEQUENCE</scope>
</reference>
<evidence type="ECO:0008006" key="4">
    <source>
        <dbReference type="Google" id="ProtNLM"/>
    </source>
</evidence>
<dbReference type="SUPFAM" id="SSF52058">
    <property type="entry name" value="L domain-like"/>
    <property type="match status" value="1"/>
</dbReference>
<keyword evidence="2" id="KW-0677">Repeat</keyword>
<evidence type="ECO:0000256" key="1">
    <source>
        <dbReference type="ARBA" id="ARBA00022614"/>
    </source>
</evidence>
<gene>
    <name evidence="3" type="ORF">g.2096</name>
</gene>
<proteinExistence type="predicted"/>
<dbReference type="InterPro" id="IPR025875">
    <property type="entry name" value="Leu-rich_rpt_4"/>
</dbReference>
<dbReference type="PANTHER" id="PTHR46652">
    <property type="entry name" value="LEUCINE-RICH REPEAT AND IQ DOMAIN-CONTAINING PROTEIN 1-RELATED"/>
    <property type="match status" value="1"/>
</dbReference>
<dbReference type="SMART" id="SM00365">
    <property type="entry name" value="LRR_SD22"/>
    <property type="match status" value="3"/>
</dbReference>
<name>A0A1B6HK62_9HEMI</name>
<dbReference type="Gene3D" id="3.80.10.10">
    <property type="entry name" value="Ribonuclease Inhibitor"/>
    <property type="match status" value="1"/>
</dbReference>
<dbReference type="Pfam" id="PF12799">
    <property type="entry name" value="LRR_4"/>
    <property type="match status" value="1"/>
</dbReference>
<dbReference type="PROSITE" id="PS51450">
    <property type="entry name" value="LRR"/>
    <property type="match status" value="2"/>
</dbReference>